<feature type="transmembrane region" description="Helical" evidence="2">
    <location>
        <begin position="430"/>
        <end position="447"/>
    </location>
</feature>
<accession>A0A9Q0MRN0</accession>
<evidence type="ECO:0000256" key="2">
    <source>
        <dbReference type="SAM" id="Phobius"/>
    </source>
</evidence>
<keyword evidence="2" id="KW-0812">Transmembrane</keyword>
<dbReference type="Pfam" id="PF07690">
    <property type="entry name" value="MFS_1"/>
    <property type="match status" value="1"/>
</dbReference>
<feature type="transmembrane region" description="Helical" evidence="2">
    <location>
        <begin position="202"/>
        <end position="223"/>
    </location>
</feature>
<dbReference type="OrthoDB" id="410267at2759"/>
<dbReference type="InterPro" id="IPR050327">
    <property type="entry name" value="Proton-linked_MCT"/>
</dbReference>
<proteinExistence type="predicted"/>
<reference evidence="4" key="1">
    <citation type="submission" date="2022-07" db="EMBL/GenBank/DDBJ databases">
        <authorList>
            <person name="Trinca V."/>
            <person name="Uliana J.V.C."/>
            <person name="Torres T.T."/>
            <person name="Ward R.J."/>
            <person name="Monesi N."/>
        </authorList>
    </citation>
    <scope>NUCLEOTIDE SEQUENCE</scope>
    <source>
        <strain evidence="4">HSMRA1968</strain>
        <tissue evidence="4">Whole embryos</tissue>
    </source>
</reference>
<dbReference type="CDD" id="cd17353">
    <property type="entry name" value="MFS_OFA_like"/>
    <property type="match status" value="1"/>
</dbReference>
<feature type="transmembrane region" description="Helical" evidence="2">
    <location>
        <begin position="257"/>
        <end position="276"/>
    </location>
</feature>
<feature type="transmembrane region" description="Helical" evidence="2">
    <location>
        <begin position="168"/>
        <end position="190"/>
    </location>
</feature>
<organism evidence="4 5">
    <name type="scientific">Pseudolycoriella hygida</name>
    <dbReference type="NCBI Taxonomy" id="35572"/>
    <lineage>
        <taxon>Eukaryota</taxon>
        <taxon>Metazoa</taxon>
        <taxon>Ecdysozoa</taxon>
        <taxon>Arthropoda</taxon>
        <taxon>Hexapoda</taxon>
        <taxon>Insecta</taxon>
        <taxon>Pterygota</taxon>
        <taxon>Neoptera</taxon>
        <taxon>Endopterygota</taxon>
        <taxon>Diptera</taxon>
        <taxon>Nematocera</taxon>
        <taxon>Sciaroidea</taxon>
        <taxon>Sciaridae</taxon>
        <taxon>Pseudolycoriella</taxon>
    </lineage>
</organism>
<dbReference type="InterPro" id="IPR011701">
    <property type="entry name" value="MFS"/>
</dbReference>
<keyword evidence="2" id="KW-1133">Transmembrane helix</keyword>
<feature type="transmembrane region" description="Helical" evidence="2">
    <location>
        <begin position="40"/>
        <end position="59"/>
    </location>
</feature>
<protein>
    <submittedName>
        <fullName evidence="4">MFS-type transporter YhjX</fullName>
    </submittedName>
</protein>
<dbReference type="PROSITE" id="PS50850">
    <property type="entry name" value="MFS"/>
    <property type="match status" value="1"/>
</dbReference>
<feature type="domain" description="Major facilitator superfamily (MFS) profile" evidence="3">
    <location>
        <begin position="38"/>
        <end position="452"/>
    </location>
</feature>
<dbReference type="InterPro" id="IPR036259">
    <property type="entry name" value="MFS_trans_sf"/>
</dbReference>
<feature type="transmembrane region" description="Helical" evidence="2">
    <location>
        <begin position="79"/>
        <end position="98"/>
    </location>
</feature>
<dbReference type="GO" id="GO:0016020">
    <property type="term" value="C:membrane"/>
    <property type="evidence" value="ECO:0007669"/>
    <property type="project" value="UniProtKB-SubCell"/>
</dbReference>
<keyword evidence="2" id="KW-0472">Membrane</keyword>
<feature type="transmembrane region" description="Helical" evidence="2">
    <location>
        <begin position="110"/>
        <end position="130"/>
    </location>
</feature>
<evidence type="ECO:0000313" key="4">
    <source>
        <dbReference type="EMBL" id="KAJ6636676.1"/>
    </source>
</evidence>
<evidence type="ECO:0000259" key="3">
    <source>
        <dbReference type="PROSITE" id="PS50850"/>
    </source>
</evidence>
<feature type="transmembrane region" description="Helical" evidence="2">
    <location>
        <begin position="296"/>
        <end position="314"/>
    </location>
</feature>
<comment type="caution">
    <text evidence="4">The sequence shown here is derived from an EMBL/GenBank/DDBJ whole genome shotgun (WGS) entry which is preliminary data.</text>
</comment>
<dbReference type="AlphaFoldDB" id="A0A9Q0MRN0"/>
<evidence type="ECO:0000256" key="1">
    <source>
        <dbReference type="ARBA" id="ARBA00004141"/>
    </source>
</evidence>
<feature type="transmembrane region" description="Helical" evidence="2">
    <location>
        <begin position="387"/>
        <end position="410"/>
    </location>
</feature>
<name>A0A9Q0MRN0_9DIPT</name>
<keyword evidence="5" id="KW-1185">Reference proteome</keyword>
<sequence length="527" mass="58483">MDGSNKNNAIFRAISWHFSNSTYTGKIQPYDKRHSKFNPWMLMPAAVIVQFCCGSLYAWSVFNEPIDEEITGDAESSQAAISFYIAVGMLGFSAAFMGPWIERNGPRKSLIVASSIFFLGNLISALAIYWKDMFLLYIGYGVVGGFAIGISYVTPVSSLQSWFPHKRGLAAGFGVCGFGGGSIVIGKVILPLISAVGLPMTFVVLGCCYFVAMVSSAFVFRLPPPGYSPFSRKQLKKMAKLTPQPEIKLTAMESIKSLDFCLIYVVLLSNILFGLVAISRLSNMITQLFSKNAHEAATMVSINGGLNLFGRLFFSVISDKIGRKSCFIIMLMAQFFVVVTLPFYIEQDLYIPFLASMFTLTMCYGGGFGCVPAFLADMFGASNVGVCFGLILTAWSVGGVAGGLTFTAIYNYLIQHGYSTDDAYPYVVNSYWILSFIIIGLLSAIFVRTSLKDRLLPPVHGEWFKFRIFSNMIRIKKVSTFPQVQVLSSEQYDEEWEKYLQSLASSQTVEIEDYDENCELKNNQEKY</sequence>
<dbReference type="Proteomes" id="UP001151699">
    <property type="component" value="Chromosome C"/>
</dbReference>
<dbReference type="PANTHER" id="PTHR11360:SF317">
    <property type="entry name" value="MAJOR FACILITATOR SUPERFAMILY (MFS) PROFILE DOMAIN-CONTAINING PROTEIN-RELATED"/>
    <property type="match status" value="1"/>
</dbReference>
<evidence type="ECO:0000313" key="5">
    <source>
        <dbReference type="Proteomes" id="UP001151699"/>
    </source>
</evidence>
<dbReference type="Gene3D" id="1.20.1250.20">
    <property type="entry name" value="MFS general substrate transporter like domains"/>
    <property type="match status" value="2"/>
</dbReference>
<feature type="transmembrane region" description="Helical" evidence="2">
    <location>
        <begin position="136"/>
        <end position="156"/>
    </location>
</feature>
<dbReference type="PANTHER" id="PTHR11360">
    <property type="entry name" value="MONOCARBOXYLATE TRANSPORTER"/>
    <property type="match status" value="1"/>
</dbReference>
<feature type="transmembrane region" description="Helical" evidence="2">
    <location>
        <begin position="351"/>
        <end position="375"/>
    </location>
</feature>
<gene>
    <name evidence="4" type="primary">yhjX_1</name>
    <name evidence="4" type="ORF">Bhyg_15269</name>
</gene>
<dbReference type="EMBL" id="WJQU01000004">
    <property type="protein sequence ID" value="KAJ6636676.1"/>
    <property type="molecule type" value="Genomic_DNA"/>
</dbReference>
<dbReference type="SUPFAM" id="SSF103473">
    <property type="entry name" value="MFS general substrate transporter"/>
    <property type="match status" value="1"/>
</dbReference>
<comment type="subcellular location">
    <subcellularLocation>
        <location evidence="1">Membrane</location>
        <topology evidence="1">Multi-pass membrane protein</topology>
    </subcellularLocation>
</comment>
<feature type="transmembrane region" description="Helical" evidence="2">
    <location>
        <begin position="326"/>
        <end position="345"/>
    </location>
</feature>
<dbReference type="GO" id="GO:0022857">
    <property type="term" value="F:transmembrane transporter activity"/>
    <property type="evidence" value="ECO:0007669"/>
    <property type="project" value="InterPro"/>
</dbReference>
<dbReference type="InterPro" id="IPR020846">
    <property type="entry name" value="MFS_dom"/>
</dbReference>